<dbReference type="PANTHER" id="PTHR32468:SF108">
    <property type="entry name" value="CATION_H(+) ANTIPORTER 15-LIKE"/>
    <property type="match status" value="1"/>
</dbReference>
<dbReference type="PANTHER" id="PTHR32468">
    <property type="entry name" value="CATION/H + ANTIPORTER"/>
    <property type="match status" value="1"/>
</dbReference>
<keyword evidence="8 10" id="KW-0472">Membrane</keyword>
<feature type="transmembrane region" description="Helical" evidence="10">
    <location>
        <begin position="215"/>
        <end position="244"/>
    </location>
</feature>
<evidence type="ECO:0000256" key="7">
    <source>
        <dbReference type="ARBA" id="ARBA00023065"/>
    </source>
</evidence>
<proteinExistence type="inferred from homology"/>
<evidence type="ECO:0000259" key="12">
    <source>
        <dbReference type="Pfam" id="PF23259"/>
    </source>
</evidence>
<comment type="subcellular location">
    <subcellularLocation>
        <location evidence="1">Membrane</location>
        <topology evidence="1">Multi-pass membrane protein</topology>
    </subcellularLocation>
</comment>
<evidence type="ECO:0000256" key="10">
    <source>
        <dbReference type="SAM" id="Phobius"/>
    </source>
</evidence>
<evidence type="ECO:0000256" key="6">
    <source>
        <dbReference type="ARBA" id="ARBA00022989"/>
    </source>
</evidence>
<dbReference type="InterPro" id="IPR006153">
    <property type="entry name" value="Cation/H_exchanger_TM"/>
</dbReference>
<evidence type="ECO:0000313" key="13">
    <source>
        <dbReference type="EMBL" id="KAL2333453.1"/>
    </source>
</evidence>
<evidence type="ECO:0000259" key="11">
    <source>
        <dbReference type="Pfam" id="PF00999"/>
    </source>
</evidence>
<dbReference type="EMBL" id="JBGMDY010000005">
    <property type="protein sequence ID" value="KAL2333453.1"/>
    <property type="molecule type" value="Genomic_DNA"/>
</dbReference>
<evidence type="ECO:0000256" key="5">
    <source>
        <dbReference type="ARBA" id="ARBA00022958"/>
    </source>
</evidence>
<dbReference type="Pfam" id="PF00999">
    <property type="entry name" value="Na_H_Exchanger"/>
    <property type="match status" value="1"/>
</dbReference>
<evidence type="ECO:0008006" key="15">
    <source>
        <dbReference type="Google" id="ProtNLM"/>
    </source>
</evidence>
<gene>
    <name evidence="13" type="ORF">Fmac_014666</name>
</gene>
<feature type="transmembrane region" description="Helical" evidence="10">
    <location>
        <begin position="293"/>
        <end position="321"/>
    </location>
</feature>
<keyword evidence="2" id="KW-0813">Transport</keyword>
<evidence type="ECO:0000256" key="4">
    <source>
        <dbReference type="ARBA" id="ARBA00022692"/>
    </source>
</evidence>
<evidence type="ECO:0000256" key="9">
    <source>
        <dbReference type="ARBA" id="ARBA00038341"/>
    </source>
</evidence>
<evidence type="ECO:0000256" key="3">
    <source>
        <dbReference type="ARBA" id="ARBA00022538"/>
    </source>
</evidence>
<dbReference type="GO" id="GO:0016020">
    <property type="term" value="C:membrane"/>
    <property type="evidence" value="ECO:0007669"/>
    <property type="project" value="UniProtKB-SubCell"/>
</dbReference>
<evidence type="ECO:0000313" key="14">
    <source>
        <dbReference type="Proteomes" id="UP001603857"/>
    </source>
</evidence>
<keyword evidence="6 10" id="KW-1133">Transmembrane helix</keyword>
<comment type="caution">
    <text evidence="13">The sequence shown here is derived from an EMBL/GenBank/DDBJ whole genome shotgun (WGS) entry which is preliminary data.</text>
</comment>
<name>A0ABD1MD40_9FABA</name>
<dbReference type="GO" id="GO:0006813">
    <property type="term" value="P:potassium ion transport"/>
    <property type="evidence" value="ECO:0007669"/>
    <property type="project" value="UniProtKB-KW"/>
</dbReference>
<evidence type="ECO:0000256" key="8">
    <source>
        <dbReference type="ARBA" id="ARBA00023136"/>
    </source>
</evidence>
<comment type="similarity">
    <text evidence="9">Belongs to the monovalent cation:proton antiporter 2 (CPA2) transporter (TC 2.A.37) family. CHX (TC 2.A.37.4) subfamily.</text>
</comment>
<dbReference type="InterPro" id="IPR050794">
    <property type="entry name" value="CPA2_transporter"/>
</dbReference>
<feature type="transmembrane region" description="Helical" evidence="10">
    <location>
        <begin position="175"/>
        <end position="194"/>
    </location>
</feature>
<feature type="transmembrane region" description="Helical" evidence="10">
    <location>
        <begin position="357"/>
        <end position="380"/>
    </location>
</feature>
<keyword evidence="5" id="KW-0630">Potassium</keyword>
<dbReference type="InterPro" id="IPR057290">
    <property type="entry name" value="CHX17_C"/>
</dbReference>
<feature type="transmembrane region" description="Helical" evidence="10">
    <location>
        <begin position="264"/>
        <end position="281"/>
    </location>
</feature>
<feature type="transmembrane region" description="Helical" evidence="10">
    <location>
        <begin position="86"/>
        <end position="108"/>
    </location>
</feature>
<evidence type="ECO:0000256" key="2">
    <source>
        <dbReference type="ARBA" id="ARBA00022448"/>
    </source>
</evidence>
<dbReference type="Pfam" id="PF23259">
    <property type="entry name" value="CHX17_C"/>
    <property type="match status" value="1"/>
</dbReference>
<dbReference type="Proteomes" id="UP001603857">
    <property type="component" value="Unassembled WGS sequence"/>
</dbReference>
<keyword evidence="4 10" id="KW-0812">Transmembrane</keyword>
<feature type="domain" description="Cation/H(+) antiporter C-terminal" evidence="12">
    <location>
        <begin position="576"/>
        <end position="729"/>
    </location>
</feature>
<feature type="transmembrane region" description="Helical" evidence="10">
    <location>
        <begin position="327"/>
        <end position="345"/>
    </location>
</feature>
<dbReference type="Gene3D" id="1.20.1530.20">
    <property type="match status" value="1"/>
</dbReference>
<keyword evidence="14" id="KW-1185">Reference proteome</keyword>
<sequence length="740" mass="82657">MGQSVVLQVVEHLRNGYLRRVLTNKEAGILLGPSCIGRERAIAGALFPVKQSSVLNTVAKVAMVYWVFTNSLKTDVMTTLKVAKRCWRFGVIPFFSSFFVTVTLLSLYKPPPDKAHRFPNIFTLSSFPVVSETLANLNLVATEMGQIALSSAMISEILEWITMEIQFNSEESLEFLVVALISVCVFAFIYLCIVRPLVKMVIDKTPPGKPIKETYIIMILLGPLVLAALCDLFGINFILGPLFYGFVLPSGPPLATTILERSEVIISEFLMPFFYLFIGLRTDITGTPEDWPVILTVLAIILLGCLAKVLACVFVCPTFNIKPKNGVVLGLILNVKGMVEIIFYSRMRQFGVIDEKVFSVSVMFVLSITSVCIPLIKYLYRHRRVLKTPSMQEEHVRTIQSILDNSGFNIVSCVHRDEHVHSMIALIEACNPTMQSPISIHVVHLIKLVGKSTPILLPMNKNNSRKSLSVSYPNTNHILRAFENYSNNSSGPVTIFSYINVAPYKSMHEAVCNLAEDSSVDVIIIPFHQNDLSSFSDVATKIRELNASFLANAQCTVGILVDRYSMLSSSKALFHVGIFFIGGKDDREALAVGIRMLERRNTSVTLCRFVVVADKKEYGLVESEEEMMERTLDESLIDEFETKNRLSSDFVNVIHHEVVVEDSIQVMEAIRGMENDYDLVMVGKRHGIGDLTEEEMSIFMDNADQLGLFGDMLASNEFCKGKVPVLVMQCGEKRVKQTTS</sequence>
<protein>
    <recommendedName>
        <fullName evidence="15">Cation/H+ exchanger domain-containing protein</fullName>
    </recommendedName>
</protein>
<dbReference type="InterPro" id="IPR038770">
    <property type="entry name" value="Na+/solute_symporter_sf"/>
</dbReference>
<keyword evidence="7" id="KW-0406">Ion transport</keyword>
<dbReference type="AlphaFoldDB" id="A0ABD1MD40"/>
<accession>A0ABD1MD40</accession>
<reference evidence="13 14" key="1">
    <citation type="submission" date="2024-08" db="EMBL/GenBank/DDBJ databases">
        <title>Insights into the chromosomal genome structure of Flemingia macrophylla.</title>
        <authorList>
            <person name="Ding Y."/>
            <person name="Zhao Y."/>
            <person name="Bi W."/>
            <person name="Wu M."/>
            <person name="Zhao G."/>
            <person name="Gong Y."/>
            <person name="Li W."/>
            <person name="Zhang P."/>
        </authorList>
    </citation>
    <scope>NUCLEOTIDE SEQUENCE [LARGE SCALE GENOMIC DNA]</scope>
    <source>
        <strain evidence="13">DYQJB</strain>
        <tissue evidence="13">Leaf</tissue>
    </source>
</reference>
<keyword evidence="3" id="KW-0633">Potassium transport</keyword>
<organism evidence="13 14">
    <name type="scientific">Flemingia macrophylla</name>
    <dbReference type="NCBI Taxonomy" id="520843"/>
    <lineage>
        <taxon>Eukaryota</taxon>
        <taxon>Viridiplantae</taxon>
        <taxon>Streptophyta</taxon>
        <taxon>Embryophyta</taxon>
        <taxon>Tracheophyta</taxon>
        <taxon>Spermatophyta</taxon>
        <taxon>Magnoliopsida</taxon>
        <taxon>eudicotyledons</taxon>
        <taxon>Gunneridae</taxon>
        <taxon>Pentapetalae</taxon>
        <taxon>rosids</taxon>
        <taxon>fabids</taxon>
        <taxon>Fabales</taxon>
        <taxon>Fabaceae</taxon>
        <taxon>Papilionoideae</taxon>
        <taxon>50 kb inversion clade</taxon>
        <taxon>NPAAA clade</taxon>
        <taxon>indigoferoid/millettioid clade</taxon>
        <taxon>Phaseoleae</taxon>
        <taxon>Flemingia</taxon>
    </lineage>
</organism>
<feature type="domain" description="Cation/H+ exchanger transmembrane" evidence="11">
    <location>
        <begin position="27"/>
        <end position="371"/>
    </location>
</feature>
<evidence type="ECO:0000256" key="1">
    <source>
        <dbReference type="ARBA" id="ARBA00004141"/>
    </source>
</evidence>